<organism evidence="2 3">
    <name type="scientific">Variovorax ginsengisoli</name>
    <dbReference type="NCBI Taxonomy" id="363844"/>
    <lineage>
        <taxon>Bacteria</taxon>
        <taxon>Pseudomonadati</taxon>
        <taxon>Pseudomonadota</taxon>
        <taxon>Betaproteobacteria</taxon>
        <taxon>Burkholderiales</taxon>
        <taxon>Comamonadaceae</taxon>
        <taxon>Variovorax</taxon>
    </lineage>
</organism>
<dbReference type="Gene3D" id="3.30.70.1230">
    <property type="entry name" value="Nucleotide cyclase"/>
    <property type="match status" value="1"/>
</dbReference>
<gene>
    <name evidence="2" type="ORF">Q2T77_23410</name>
</gene>
<protein>
    <submittedName>
        <fullName evidence="2">Adenylate/guanylate cyclase domain-containing protein</fullName>
    </submittedName>
</protein>
<sequence>MPSLTGPECSLPRRLKLVLVADLVESVSLMQADELGVIVRWQSFLAHVSEFILPTNDGRLVKSLGDGLMVEFDVARKAARAAAAMHAWMANCCEPLADGKPLALRVGLHAAHVFLGNDDVYGAGVNLAARVATLAEAGETVATAQVRDLLDDVLDADIQDLGECHLKHIDKPVRAFRIGPAREFGRMPSRAMPAQLWASVAVVPFACLFSTQEFAAIGDLLADGIIEQLSLSPDLHVVSRLSSGTFKGRPSSLIEIATHLDVRYVVSGSYVVTASSLAVTAELADASNDRVLWATRLRGDWRDLLVPESELIQQLAGDIHGRLLESTAAKASTCPLPTLQSYELFLGGIALMHRASSDDFDISRSLLESITERHRSAAAAHAWLAKWYVLRAIQGAIDDVPRAASIALEHTRRALASEPTSALALAMEGFVYAHLKQDIDSALPRLARAREMNPSEGLAWLFSGVIHAFLGDSEMALASGHRALALSPLDPLRYYYESLMGSCEFSAGHYAEAIRWCESSRKRNRQHLSTLRVLIAAYTAADQGAQALLVANDLRRLRPGYTVAAYEAQSVAARYPFGQQIARALRSAGIPG</sequence>
<accession>A0ABT8S8M7</accession>
<dbReference type="PROSITE" id="PS50125">
    <property type="entry name" value="GUANYLATE_CYCLASE_2"/>
    <property type="match status" value="1"/>
</dbReference>
<dbReference type="InterPro" id="IPR011990">
    <property type="entry name" value="TPR-like_helical_dom_sf"/>
</dbReference>
<proteinExistence type="predicted"/>
<reference evidence="2" key="1">
    <citation type="submission" date="2023-06" db="EMBL/GenBank/DDBJ databases">
        <authorList>
            <person name="Jiang Y."/>
            <person name="Liu Q."/>
        </authorList>
    </citation>
    <scope>NUCLEOTIDE SEQUENCE</scope>
    <source>
        <strain evidence="2">CGMCC 1.12090</strain>
    </source>
</reference>
<dbReference type="EMBL" id="JAUKVY010000018">
    <property type="protein sequence ID" value="MDO1535246.1"/>
    <property type="molecule type" value="Genomic_DNA"/>
</dbReference>
<dbReference type="Gene3D" id="1.25.40.10">
    <property type="entry name" value="Tetratricopeptide repeat domain"/>
    <property type="match status" value="1"/>
</dbReference>
<dbReference type="CDD" id="cd07302">
    <property type="entry name" value="CHD"/>
    <property type="match status" value="1"/>
</dbReference>
<comment type="caution">
    <text evidence="2">The sequence shown here is derived from an EMBL/GenBank/DDBJ whole genome shotgun (WGS) entry which is preliminary data.</text>
</comment>
<dbReference type="SUPFAM" id="SSF55073">
    <property type="entry name" value="Nucleotide cyclase"/>
    <property type="match status" value="1"/>
</dbReference>
<dbReference type="SUPFAM" id="SSF48452">
    <property type="entry name" value="TPR-like"/>
    <property type="match status" value="1"/>
</dbReference>
<evidence type="ECO:0000313" key="2">
    <source>
        <dbReference type="EMBL" id="MDO1535246.1"/>
    </source>
</evidence>
<dbReference type="RefSeq" id="WP_301812942.1">
    <property type="nucleotide sequence ID" value="NZ_JAUJZH010000018.1"/>
</dbReference>
<name>A0ABT8S8M7_9BURK</name>
<evidence type="ECO:0000259" key="1">
    <source>
        <dbReference type="PROSITE" id="PS50125"/>
    </source>
</evidence>
<keyword evidence="3" id="KW-1185">Reference proteome</keyword>
<evidence type="ECO:0000313" key="3">
    <source>
        <dbReference type="Proteomes" id="UP001169027"/>
    </source>
</evidence>
<dbReference type="Proteomes" id="UP001169027">
    <property type="component" value="Unassembled WGS sequence"/>
</dbReference>
<feature type="domain" description="Guanylate cyclase" evidence="1">
    <location>
        <begin position="17"/>
        <end position="132"/>
    </location>
</feature>
<dbReference type="Pfam" id="PF00211">
    <property type="entry name" value="Guanylate_cyc"/>
    <property type="match status" value="1"/>
</dbReference>
<dbReference type="InterPro" id="IPR029787">
    <property type="entry name" value="Nucleotide_cyclase"/>
</dbReference>
<dbReference type="InterPro" id="IPR001054">
    <property type="entry name" value="A/G_cyclase"/>
</dbReference>